<dbReference type="AlphaFoldDB" id="A0AA96WVE6"/>
<accession>A0AA96WVE6</accession>
<keyword evidence="6 8" id="KW-1278">Translocase</keyword>
<dbReference type="Gene3D" id="2.40.50.100">
    <property type="match status" value="1"/>
</dbReference>
<dbReference type="InterPro" id="IPR017871">
    <property type="entry name" value="ABC_transporter-like_CS"/>
</dbReference>
<evidence type="ECO:0000259" key="9">
    <source>
        <dbReference type="PROSITE" id="PS50893"/>
    </source>
</evidence>
<keyword evidence="4 8" id="KW-0547">Nucleotide-binding</keyword>
<reference evidence="10" key="1">
    <citation type="submission" date="2020-05" db="EMBL/GenBank/DDBJ databases">
        <authorList>
            <person name="Zhu T."/>
            <person name="Keshari N."/>
            <person name="Lu X."/>
        </authorList>
    </citation>
    <scope>NUCLEOTIDE SEQUENCE</scope>
    <source>
        <strain evidence="10">NK1-12</strain>
    </source>
</reference>
<dbReference type="FunFam" id="3.40.50.300:FF:000133">
    <property type="entry name" value="Spermidine/putrescine import ATP-binding protein PotA"/>
    <property type="match status" value="1"/>
</dbReference>
<feature type="domain" description="ABC transporter" evidence="9">
    <location>
        <begin position="6"/>
        <end position="240"/>
    </location>
</feature>
<sequence>MKDSLVYLDRVSKIYATSKGEFHAVREVTIDVQPGEFYSLLGSSGSGKTTTLRLIGGFEIPEYGQVYINGEDVTALPPYRRNVHTVFQNYALFPHLTVAQNIAYPLSIAKIPQAEIGPRVAETLRMFRIEGLGDRRPAQLSGGQQQRVALARALINRPKVLLLDEPLSALDAKIREEVRQELRELQRQTNLTFIYVTHDQEEALALSDRVAVMHNGQVEQVGTPRQIYDRPASLFVAQFIGKANFLTGKVIELSDSLQVEVAGTVIKAVAPSYKPTLGETVTLMIRPEQLQLSANVGNAANHGENANQIPGKITHVTYIGQLLQIQLETPIGAFTVTQLSGTEPSGEVVLNWQAQDCIMISPTKAQTVL</sequence>
<name>A0AA96WVE6_9CYAN</name>
<dbReference type="PROSITE" id="PS50893">
    <property type="entry name" value="ABC_TRANSPORTER_2"/>
    <property type="match status" value="1"/>
</dbReference>
<comment type="subunit">
    <text evidence="8">The complex is composed of two ATP-binding proteins (PotA), two transmembrane proteins (PotB and PotC) and a solute-binding protein (PotD).</text>
</comment>
<comment type="subcellular location">
    <subcellularLocation>
        <location evidence="1">Cell inner membrane</location>
        <topology evidence="1">Peripheral membrane protein</topology>
    </subcellularLocation>
</comment>
<dbReference type="InterPro" id="IPR005893">
    <property type="entry name" value="PotA-like"/>
</dbReference>
<dbReference type="RefSeq" id="WP_316430019.1">
    <property type="nucleotide sequence ID" value="NZ_CP053586.1"/>
</dbReference>
<protein>
    <recommendedName>
        <fullName evidence="8">Spermidine/putrescine import ATP-binding protein PotA</fullName>
        <ecNumber evidence="8">7.6.2.11</ecNumber>
    </recommendedName>
</protein>
<keyword evidence="5 8" id="KW-0067">ATP-binding</keyword>
<evidence type="ECO:0000313" key="10">
    <source>
        <dbReference type="EMBL" id="WNZ24282.1"/>
    </source>
</evidence>
<comment type="function">
    <text evidence="8">Part of the ABC transporter complex PotABCD involved in spermidine/putrescine import. Responsible for energy coupling to the transport system.</text>
</comment>
<dbReference type="Gene3D" id="3.40.50.300">
    <property type="entry name" value="P-loop containing nucleotide triphosphate hydrolases"/>
    <property type="match status" value="1"/>
</dbReference>
<evidence type="ECO:0000256" key="8">
    <source>
        <dbReference type="RuleBase" id="RU364083"/>
    </source>
</evidence>
<dbReference type="GO" id="GO:0043190">
    <property type="term" value="C:ATP-binding cassette (ABC) transporter complex"/>
    <property type="evidence" value="ECO:0007669"/>
    <property type="project" value="InterPro"/>
</dbReference>
<keyword evidence="2 8" id="KW-0813">Transport</keyword>
<dbReference type="PROSITE" id="PS00211">
    <property type="entry name" value="ABC_TRANSPORTER_1"/>
    <property type="match status" value="1"/>
</dbReference>
<dbReference type="InterPro" id="IPR003439">
    <property type="entry name" value="ABC_transporter-like_ATP-bd"/>
</dbReference>
<evidence type="ECO:0000256" key="2">
    <source>
        <dbReference type="ARBA" id="ARBA00022448"/>
    </source>
</evidence>
<dbReference type="SUPFAM" id="SSF50331">
    <property type="entry name" value="MOP-like"/>
    <property type="match status" value="1"/>
</dbReference>
<comment type="similarity">
    <text evidence="8">Belongs to the ABC transporter superfamily. Spermidine/putrescine importer (TC 3.A.1.11.1) family.</text>
</comment>
<dbReference type="InterPro" id="IPR003593">
    <property type="entry name" value="AAA+_ATPase"/>
</dbReference>
<keyword evidence="7 8" id="KW-0472">Membrane</keyword>
<evidence type="ECO:0000256" key="3">
    <source>
        <dbReference type="ARBA" id="ARBA00022475"/>
    </source>
</evidence>
<evidence type="ECO:0000256" key="7">
    <source>
        <dbReference type="ARBA" id="ARBA00023136"/>
    </source>
</evidence>
<dbReference type="GO" id="GO:0015417">
    <property type="term" value="F:ABC-type polyamine transporter activity"/>
    <property type="evidence" value="ECO:0007669"/>
    <property type="project" value="UniProtKB-EC"/>
</dbReference>
<dbReference type="PANTHER" id="PTHR42781:SF4">
    <property type="entry name" value="SPERMIDINE_PUTRESCINE IMPORT ATP-BINDING PROTEIN POTA"/>
    <property type="match status" value="1"/>
</dbReference>
<dbReference type="Pfam" id="PF08402">
    <property type="entry name" value="TOBE_2"/>
    <property type="match status" value="1"/>
</dbReference>
<dbReference type="PANTHER" id="PTHR42781">
    <property type="entry name" value="SPERMIDINE/PUTRESCINE IMPORT ATP-BINDING PROTEIN POTA"/>
    <property type="match status" value="1"/>
</dbReference>
<dbReference type="GO" id="GO:0005524">
    <property type="term" value="F:ATP binding"/>
    <property type="evidence" value="ECO:0007669"/>
    <property type="project" value="UniProtKB-KW"/>
</dbReference>
<dbReference type="InterPro" id="IPR027417">
    <property type="entry name" value="P-loop_NTPase"/>
</dbReference>
<evidence type="ECO:0000256" key="5">
    <source>
        <dbReference type="ARBA" id="ARBA00022840"/>
    </source>
</evidence>
<proteinExistence type="inferred from homology"/>
<dbReference type="GO" id="GO:0016887">
    <property type="term" value="F:ATP hydrolysis activity"/>
    <property type="evidence" value="ECO:0007669"/>
    <property type="project" value="InterPro"/>
</dbReference>
<dbReference type="NCBIfam" id="TIGR01187">
    <property type="entry name" value="potA"/>
    <property type="match status" value="1"/>
</dbReference>
<evidence type="ECO:0000256" key="1">
    <source>
        <dbReference type="ARBA" id="ARBA00004417"/>
    </source>
</evidence>
<dbReference type="EMBL" id="CP053586">
    <property type="protein sequence ID" value="WNZ24282.1"/>
    <property type="molecule type" value="Genomic_DNA"/>
</dbReference>
<evidence type="ECO:0000256" key="6">
    <source>
        <dbReference type="ARBA" id="ARBA00022967"/>
    </source>
</evidence>
<dbReference type="InterPro" id="IPR008995">
    <property type="entry name" value="Mo/tungstate-bd_C_term_dom"/>
</dbReference>
<dbReference type="InterPro" id="IPR050093">
    <property type="entry name" value="ABC_SmlMolc_Importer"/>
</dbReference>
<gene>
    <name evidence="8" type="primary">potA</name>
    <name evidence="10" type="ORF">HJG54_16405</name>
</gene>
<dbReference type="EC" id="7.6.2.11" evidence="8"/>
<comment type="catalytic activity">
    <reaction evidence="8">
        <text>ATP + H2O + polyamine-[polyamine-binding protein]Side 1 = ADP + phosphate + polyamineSide 2 + [polyamine-binding protein]Side 1.</text>
        <dbReference type="EC" id="7.6.2.11"/>
    </reaction>
</comment>
<evidence type="ECO:0000256" key="4">
    <source>
        <dbReference type="ARBA" id="ARBA00022741"/>
    </source>
</evidence>
<organism evidence="10">
    <name type="scientific">Leptolyngbya sp. NK1-12</name>
    <dbReference type="NCBI Taxonomy" id="2547451"/>
    <lineage>
        <taxon>Bacteria</taxon>
        <taxon>Bacillati</taxon>
        <taxon>Cyanobacteriota</taxon>
        <taxon>Cyanophyceae</taxon>
        <taxon>Leptolyngbyales</taxon>
        <taxon>Leptolyngbyaceae</taxon>
        <taxon>Leptolyngbya group</taxon>
        <taxon>Leptolyngbya</taxon>
    </lineage>
</organism>
<dbReference type="Pfam" id="PF00005">
    <property type="entry name" value="ABC_tran"/>
    <property type="match status" value="1"/>
</dbReference>
<dbReference type="InterPro" id="IPR013611">
    <property type="entry name" value="Transp-assoc_OB_typ2"/>
</dbReference>
<dbReference type="SMART" id="SM00382">
    <property type="entry name" value="AAA"/>
    <property type="match status" value="1"/>
</dbReference>
<keyword evidence="3 8" id="KW-1003">Cell membrane</keyword>
<dbReference type="SUPFAM" id="SSF52540">
    <property type="entry name" value="P-loop containing nucleoside triphosphate hydrolases"/>
    <property type="match status" value="1"/>
</dbReference>